<dbReference type="InterPro" id="IPR051287">
    <property type="entry name" value="TCR_variable_region"/>
</dbReference>
<evidence type="ECO:0000256" key="3">
    <source>
        <dbReference type="ARBA" id="ARBA00023170"/>
    </source>
</evidence>
<dbReference type="InterPro" id="IPR013106">
    <property type="entry name" value="Ig_V-set"/>
</dbReference>
<dbReference type="PANTHER" id="PTHR19367">
    <property type="entry name" value="T-CELL RECEPTOR ALPHA CHAIN V REGION"/>
    <property type="match status" value="1"/>
</dbReference>
<evidence type="ECO:0000256" key="5">
    <source>
        <dbReference type="ARBA" id="ARBA00043266"/>
    </source>
</evidence>
<organism evidence="7 8">
    <name type="scientific">Ovis aries</name>
    <name type="common">Sheep</name>
    <dbReference type="NCBI Taxonomy" id="9940"/>
    <lineage>
        <taxon>Eukaryota</taxon>
        <taxon>Metazoa</taxon>
        <taxon>Chordata</taxon>
        <taxon>Craniata</taxon>
        <taxon>Vertebrata</taxon>
        <taxon>Euteleostomi</taxon>
        <taxon>Mammalia</taxon>
        <taxon>Eutheria</taxon>
        <taxon>Laurasiatheria</taxon>
        <taxon>Artiodactyla</taxon>
        <taxon>Ruminantia</taxon>
        <taxon>Pecora</taxon>
        <taxon>Bovidae</taxon>
        <taxon>Caprinae</taxon>
        <taxon>Ovis</taxon>
    </lineage>
</organism>
<dbReference type="GO" id="GO:0002250">
    <property type="term" value="P:adaptive immune response"/>
    <property type="evidence" value="ECO:0007669"/>
    <property type="project" value="UniProtKB-KW"/>
</dbReference>
<name>A0A836A5A0_SHEEP</name>
<comment type="caution">
    <text evidence="7">The sequence shown here is derived from an EMBL/GenBank/DDBJ whole genome shotgun (WGS) entry which is preliminary data.</text>
</comment>
<evidence type="ECO:0000259" key="6">
    <source>
        <dbReference type="PROSITE" id="PS50835"/>
    </source>
</evidence>
<dbReference type="Pfam" id="PF07686">
    <property type="entry name" value="V-set"/>
    <property type="match status" value="1"/>
</dbReference>
<feature type="domain" description="Ig-like" evidence="6">
    <location>
        <begin position="178"/>
        <end position="283"/>
    </location>
</feature>
<evidence type="ECO:0000256" key="2">
    <source>
        <dbReference type="ARBA" id="ARBA00023130"/>
    </source>
</evidence>
<dbReference type="AlphaFoldDB" id="A0A836A5A0"/>
<keyword evidence="3" id="KW-0675">Receptor</keyword>
<dbReference type="PANTHER" id="PTHR19367:SF43">
    <property type="entry name" value="T CELL RECEPTOR ALPHA VARIABLE 6-4-RELATED"/>
    <property type="match status" value="1"/>
</dbReference>
<evidence type="ECO:0000313" key="7">
    <source>
        <dbReference type="EMBL" id="KAG5206371.1"/>
    </source>
</evidence>
<protein>
    <recommendedName>
        <fullName evidence="6">Ig-like domain-containing protein</fullName>
    </recommendedName>
</protein>
<dbReference type="EMBL" id="JAEMGP010000007">
    <property type="protein sequence ID" value="KAG5206371.1"/>
    <property type="molecule type" value="Genomic_DNA"/>
</dbReference>
<keyword evidence="4" id="KW-0393">Immunoglobulin domain</keyword>
<dbReference type="InterPro" id="IPR007110">
    <property type="entry name" value="Ig-like_dom"/>
</dbReference>
<keyword evidence="1" id="KW-0732">Signal</keyword>
<dbReference type="PROSITE" id="PS50835">
    <property type="entry name" value="IG_LIKE"/>
    <property type="match status" value="1"/>
</dbReference>
<dbReference type="GO" id="GO:0042101">
    <property type="term" value="C:T cell receptor complex"/>
    <property type="evidence" value="ECO:0007669"/>
    <property type="project" value="UniProtKB-KW"/>
</dbReference>
<dbReference type="InterPro" id="IPR013783">
    <property type="entry name" value="Ig-like_fold"/>
</dbReference>
<dbReference type="SMART" id="SM00409">
    <property type="entry name" value="IG"/>
    <property type="match status" value="1"/>
</dbReference>
<accession>A0A836A5A0</accession>
<dbReference type="InterPro" id="IPR003599">
    <property type="entry name" value="Ig_sub"/>
</dbReference>
<reference evidence="7 8" key="1">
    <citation type="submission" date="2020-12" db="EMBL/GenBank/DDBJ databases">
        <title>De novo assembly of Tibetan sheep genome.</title>
        <authorList>
            <person name="Li X."/>
        </authorList>
    </citation>
    <scope>NUCLEOTIDE SEQUENCE [LARGE SCALE GENOMIC DNA]</scope>
    <source>
        <tissue evidence="7">Heart</tissue>
    </source>
</reference>
<keyword evidence="5" id="KW-0391">Immunity</keyword>
<evidence type="ECO:0000256" key="1">
    <source>
        <dbReference type="ARBA" id="ARBA00022729"/>
    </source>
</evidence>
<dbReference type="Gene3D" id="2.60.40.10">
    <property type="entry name" value="Immunoglobulins"/>
    <property type="match status" value="2"/>
</dbReference>
<keyword evidence="2" id="KW-1064">Adaptive immunity</keyword>
<proteinExistence type="predicted"/>
<dbReference type="SUPFAM" id="SSF48726">
    <property type="entry name" value="Immunoglobulin"/>
    <property type="match status" value="2"/>
</dbReference>
<dbReference type="SMART" id="SM00406">
    <property type="entry name" value="IGv"/>
    <property type="match status" value="1"/>
</dbReference>
<evidence type="ECO:0000256" key="4">
    <source>
        <dbReference type="ARBA" id="ARBA00023319"/>
    </source>
</evidence>
<keyword evidence="5" id="KW-1279">T cell receptor</keyword>
<sequence length="401" mass="43061">MATIPDESLATFSGLTRAHACGLSVALRKLGILHCASGLPKPQKCQLPKSRHLSPQNWHAVNFCSSVYYSSRDYISMGLEEADTRETLLRAGYSATLSEEEEKGDATVSTSVDLMDRNISYYISMYILEYQADLQAAASLCGLFCLVTNNWKPGHQQISGIFKDCGGGDGLQRQTRGDSVSQMDGQVTLLEGATLTVNCTYSATRYPTLFWYVQYPGEGPQLLLKATKASDKGTNKGFEATYNAKTTSFHLEKASVQESDSAVYHCALSDTVTETAGHRSAISSSPIFICNCSPIGGLDKDAFDGWMEGLTSEGGTNGDSVNQTEGPVTVSEGARMTLNCTYQATYSTVYLFWKGTEAQGKARAVLALLGMSPTGFGSPVVNVPISAALPDKPPVLTEKSS</sequence>
<dbReference type="InterPro" id="IPR036179">
    <property type="entry name" value="Ig-like_dom_sf"/>
</dbReference>
<gene>
    <name evidence="7" type="ORF">JEQ12_017944</name>
</gene>
<dbReference type="Proteomes" id="UP000664991">
    <property type="component" value="Unassembled WGS sequence"/>
</dbReference>
<evidence type="ECO:0000313" key="8">
    <source>
        <dbReference type="Proteomes" id="UP000664991"/>
    </source>
</evidence>